<gene>
    <name evidence="3" type="ORF">CYFUS_006156</name>
</gene>
<dbReference type="Proteomes" id="UP000217257">
    <property type="component" value="Chromosome"/>
</dbReference>
<feature type="transmembrane region" description="Helical" evidence="2">
    <location>
        <begin position="416"/>
        <end position="434"/>
    </location>
</feature>
<evidence type="ECO:0008006" key="5">
    <source>
        <dbReference type="Google" id="ProtNLM"/>
    </source>
</evidence>
<dbReference type="InterPro" id="IPR011385">
    <property type="entry name" value="Site-sp_rcmbase"/>
</dbReference>
<name>A0A250JAU5_9BACT</name>
<dbReference type="AlphaFoldDB" id="A0A250JAU5"/>
<feature type="region of interest" description="Disordered" evidence="1">
    <location>
        <begin position="704"/>
        <end position="756"/>
    </location>
</feature>
<keyword evidence="2" id="KW-0812">Transmembrane</keyword>
<evidence type="ECO:0000256" key="2">
    <source>
        <dbReference type="SAM" id="Phobius"/>
    </source>
</evidence>
<keyword evidence="2" id="KW-1133">Transmembrane helix</keyword>
<dbReference type="Pfam" id="PF10136">
    <property type="entry name" value="SpecificRecomb"/>
    <property type="match status" value="1"/>
</dbReference>
<evidence type="ECO:0000313" key="3">
    <source>
        <dbReference type="EMBL" id="ATB40700.1"/>
    </source>
</evidence>
<protein>
    <recommendedName>
        <fullName evidence="5">Gliding motility protein</fullName>
    </recommendedName>
</protein>
<sequence length="756" mass="80814">MLAYPIHASTPESVLTSPSVEQLLAHYPSNPETNQKLRELHALLTSARPQAPLATRMAWMEELAGWLQGPGATPPRHGRLAPVESAGSARLRLLLEVLGQAPAWSKAVRGVFASVLSETSMLRLLTDPGLSAGRGLMEDALTRLGQRLVPVAPDERDLAALVWHLLPGEKGQSWLDELSKEHVEALCSLLGAESFAPLKAAVEDAVVILAARVSARGLASDVLSRLAPAPLERSPFVHLPRACEALRMAVRAGAEASTVDVRRRACAEAIAGCRATTRQVLGHMDEHAVCIDLVYRLEQLGHTLDRLESLLWLLAPEDPRSLPRAATRLLSSLLQAHARERGVVELFRSGVRSISRRIFEHTGKVGRHYITTTQDEYHRMVSAAAGGGFLTAGTAALKLTITFAALPLFFEGLAAATNYAVCFLLIQLLGFALATKQPSMTAAALAASMDVKAGDKGMRSLVEQLACITRSQLAAVFGNIGAVVTTVTLVGWVLQAIRGQPLLEVHEAEYVVRSLHPFKSATLLYAAFTGVLLWCSSVFGGWLENWVHYRRLPEALARHHGLRAWLGEARAQGLSRAIAHHACGLGANVSLGLLLGMTPAVCRFFGLPLDVRHVTLSAGTLAFAGVTLGAERLLEPSFLWAVTGILLVGVFNLAVSFSLGLSAAVHARGLAPVGFLRLACAILTGGIRSLSDFILPPRPPLLPAQRPSSRYSVRSAERPRSLSGKHGARHEGHELPALLAREPAPPGGSGPTAAGH</sequence>
<keyword evidence="2" id="KW-0472">Membrane</keyword>
<feature type="transmembrane region" description="Helical" evidence="2">
    <location>
        <begin position="523"/>
        <end position="543"/>
    </location>
</feature>
<dbReference type="RefSeq" id="WP_095988520.1">
    <property type="nucleotide sequence ID" value="NZ_CP022098.1"/>
</dbReference>
<accession>A0A250JAU5</accession>
<evidence type="ECO:0000313" key="4">
    <source>
        <dbReference type="Proteomes" id="UP000217257"/>
    </source>
</evidence>
<evidence type="ECO:0000256" key="1">
    <source>
        <dbReference type="SAM" id="MobiDB-lite"/>
    </source>
</evidence>
<feature type="transmembrane region" description="Helical" evidence="2">
    <location>
        <begin position="473"/>
        <end position="494"/>
    </location>
</feature>
<dbReference type="PIRSF" id="PIRSF015380">
    <property type="entry name" value="Site-sp_rcmb"/>
    <property type="match status" value="1"/>
</dbReference>
<organism evidence="3 4">
    <name type="scientific">Cystobacter fuscus</name>
    <dbReference type="NCBI Taxonomy" id="43"/>
    <lineage>
        <taxon>Bacteria</taxon>
        <taxon>Pseudomonadati</taxon>
        <taxon>Myxococcota</taxon>
        <taxon>Myxococcia</taxon>
        <taxon>Myxococcales</taxon>
        <taxon>Cystobacterineae</taxon>
        <taxon>Archangiaceae</taxon>
        <taxon>Cystobacter</taxon>
    </lineage>
</organism>
<proteinExistence type="predicted"/>
<dbReference type="KEGG" id="cfus:CYFUS_006156"/>
<dbReference type="EMBL" id="CP022098">
    <property type="protein sequence ID" value="ATB40700.1"/>
    <property type="molecule type" value="Genomic_DNA"/>
</dbReference>
<feature type="transmembrane region" description="Helical" evidence="2">
    <location>
        <begin position="638"/>
        <end position="664"/>
    </location>
</feature>
<reference evidence="3 4" key="1">
    <citation type="submission" date="2017-06" db="EMBL/GenBank/DDBJ databases">
        <title>Sequencing and comparative analysis of myxobacterial genomes.</title>
        <authorList>
            <person name="Rupp O."/>
            <person name="Goesmann A."/>
            <person name="Sogaard-Andersen L."/>
        </authorList>
    </citation>
    <scope>NUCLEOTIDE SEQUENCE [LARGE SCALE GENOMIC DNA]</scope>
    <source>
        <strain evidence="3 4">DSM 52655</strain>
    </source>
</reference>